<dbReference type="RefSeq" id="WP_343754925.1">
    <property type="nucleotide sequence ID" value="NZ_BAAACW010000080.1"/>
</dbReference>
<comment type="similarity">
    <text evidence="2">Belongs to the peptidase A24 family.</text>
</comment>
<evidence type="ECO:0000256" key="5">
    <source>
        <dbReference type="ARBA" id="ARBA00022989"/>
    </source>
</evidence>
<proteinExistence type="inferred from homology"/>
<sequence length="251" mass="28610">MTLTLGLIFFIYGLVFGSFFNVVGLRVPNDSLFTQKRSYCDVCNRTLTWQELIPVFSFVKQKGKCSTCQSSISLLYPVMELGTALLFLLTYLVYGISWHTLFGLLLISLVMSVTVSDWVYQKIPNKLLIFYTPLVILYRLFFPLAPYWTSVVGAVFAFALVFLIILFSKGGMGVGDLKYYTFFGFVFGFSQFLLLFLLSTIYGTLYGLSMMLLNKATRKSRIPFGPFIGFAALTVYFFGNSIIQWYLNFLL</sequence>
<feature type="transmembrane region" description="Helical" evidence="7">
    <location>
        <begin position="6"/>
        <end position="27"/>
    </location>
</feature>
<feature type="transmembrane region" description="Helical" evidence="7">
    <location>
        <begin position="127"/>
        <end position="142"/>
    </location>
</feature>
<feature type="transmembrane region" description="Helical" evidence="7">
    <location>
        <begin position="179"/>
        <end position="202"/>
    </location>
</feature>
<evidence type="ECO:0000256" key="4">
    <source>
        <dbReference type="ARBA" id="ARBA00022692"/>
    </source>
</evidence>
<dbReference type="PANTHER" id="PTHR30487">
    <property type="entry name" value="TYPE 4 PREPILIN-LIKE PROTEINS LEADER PEPTIDE-PROCESSING ENZYME"/>
    <property type="match status" value="1"/>
</dbReference>
<keyword evidence="6 7" id="KW-0472">Membrane</keyword>
<feature type="domain" description="Prepilin type IV endopeptidase peptidase" evidence="8">
    <location>
        <begin position="104"/>
        <end position="208"/>
    </location>
</feature>
<keyword evidence="4 7" id="KW-0812">Transmembrane</keyword>
<feature type="transmembrane region" description="Helical" evidence="7">
    <location>
        <begin position="74"/>
        <end position="94"/>
    </location>
</feature>
<evidence type="ECO:0000256" key="1">
    <source>
        <dbReference type="ARBA" id="ARBA00004651"/>
    </source>
</evidence>
<evidence type="ECO:0000256" key="7">
    <source>
        <dbReference type="SAM" id="Phobius"/>
    </source>
</evidence>
<organism evidence="10 11">
    <name type="scientific">Alkalibacterium iburiense</name>
    <dbReference type="NCBI Taxonomy" id="290589"/>
    <lineage>
        <taxon>Bacteria</taxon>
        <taxon>Bacillati</taxon>
        <taxon>Bacillota</taxon>
        <taxon>Bacilli</taxon>
        <taxon>Lactobacillales</taxon>
        <taxon>Carnobacteriaceae</taxon>
        <taxon>Alkalibacterium</taxon>
    </lineage>
</organism>
<comment type="subcellular location">
    <subcellularLocation>
        <location evidence="1">Cell membrane</location>
        <topology evidence="1">Multi-pass membrane protein</topology>
    </subcellularLocation>
</comment>
<dbReference type="Pfam" id="PF01478">
    <property type="entry name" value="Peptidase_A24"/>
    <property type="match status" value="1"/>
</dbReference>
<evidence type="ECO:0000256" key="2">
    <source>
        <dbReference type="ARBA" id="ARBA00005801"/>
    </source>
</evidence>
<keyword evidence="3" id="KW-1003">Cell membrane</keyword>
<evidence type="ECO:0000313" key="11">
    <source>
        <dbReference type="Proteomes" id="UP001501166"/>
    </source>
</evidence>
<name>A0ABN0XE82_9LACT</name>
<dbReference type="Pfam" id="PF06750">
    <property type="entry name" value="A24_N_bact"/>
    <property type="match status" value="1"/>
</dbReference>
<dbReference type="Gene3D" id="1.20.120.1220">
    <property type="match status" value="1"/>
</dbReference>
<reference evidence="10 11" key="1">
    <citation type="journal article" date="2019" name="Int. J. Syst. Evol. Microbiol.">
        <title>The Global Catalogue of Microorganisms (GCM) 10K type strain sequencing project: providing services to taxonomists for standard genome sequencing and annotation.</title>
        <authorList>
            <consortium name="The Broad Institute Genomics Platform"/>
            <consortium name="The Broad Institute Genome Sequencing Center for Infectious Disease"/>
            <person name="Wu L."/>
            <person name="Ma J."/>
        </authorList>
    </citation>
    <scope>NUCLEOTIDE SEQUENCE [LARGE SCALE GENOMIC DNA]</scope>
    <source>
        <strain evidence="10 11">JCM 12662</strain>
    </source>
</reference>
<evidence type="ECO:0000259" key="9">
    <source>
        <dbReference type="Pfam" id="PF06750"/>
    </source>
</evidence>
<feature type="transmembrane region" description="Helical" evidence="7">
    <location>
        <begin position="100"/>
        <end position="120"/>
    </location>
</feature>
<gene>
    <name evidence="10" type="ORF">GCM10008932_13150</name>
</gene>
<dbReference type="InterPro" id="IPR050882">
    <property type="entry name" value="Prepilin_peptidase/N-MTase"/>
</dbReference>
<evidence type="ECO:0000259" key="8">
    <source>
        <dbReference type="Pfam" id="PF01478"/>
    </source>
</evidence>
<accession>A0ABN0XE82</accession>
<dbReference type="InterPro" id="IPR000045">
    <property type="entry name" value="Prepilin_IV_endopep_pep"/>
</dbReference>
<feature type="transmembrane region" description="Helical" evidence="7">
    <location>
        <begin position="148"/>
        <end position="167"/>
    </location>
</feature>
<dbReference type="InterPro" id="IPR010627">
    <property type="entry name" value="Prepilin_pept_A24_N"/>
</dbReference>
<keyword evidence="11" id="KW-1185">Reference proteome</keyword>
<evidence type="ECO:0000313" key="10">
    <source>
        <dbReference type="EMBL" id="GAA0361908.1"/>
    </source>
</evidence>
<feature type="transmembrane region" description="Helical" evidence="7">
    <location>
        <begin position="222"/>
        <end position="247"/>
    </location>
</feature>
<feature type="domain" description="Prepilin peptidase A24 N-terminal" evidence="9">
    <location>
        <begin position="11"/>
        <end position="92"/>
    </location>
</feature>
<comment type="caution">
    <text evidence="10">The sequence shown here is derived from an EMBL/GenBank/DDBJ whole genome shotgun (WGS) entry which is preliminary data.</text>
</comment>
<evidence type="ECO:0000256" key="6">
    <source>
        <dbReference type="ARBA" id="ARBA00023136"/>
    </source>
</evidence>
<evidence type="ECO:0000256" key="3">
    <source>
        <dbReference type="ARBA" id="ARBA00022475"/>
    </source>
</evidence>
<dbReference type="Proteomes" id="UP001501166">
    <property type="component" value="Unassembled WGS sequence"/>
</dbReference>
<protein>
    <submittedName>
        <fullName evidence="10">A24 family peptidase</fullName>
    </submittedName>
</protein>
<dbReference type="PANTHER" id="PTHR30487:SF0">
    <property type="entry name" value="PREPILIN LEADER PEPTIDASE_N-METHYLTRANSFERASE-RELATED"/>
    <property type="match status" value="1"/>
</dbReference>
<keyword evidence="5 7" id="KW-1133">Transmembrane helix</keyword>
<dbReference type="EMBL" id="BAAACW010000080">
    <property type="protein sequence ID" value="GAA0361908.1"/>
    <property type="molecule type" value="Genomic_DNA"/>
</dbReference>